<gene>
    <name evidence="2" type="ORF">A4X13_0g8926</name>
</gene>
<dbReference type="AlphaFoldDB" id="A0A177SZ57"/>
<dbReference type="Proteomes" id="UP000077521">
    <property type="component" value="Unassembled WGS sequence"/>
</dbReference>
<name>A0A177SZ57_9BASI</name>
<proteinExistence type="predicted"/>
<dbReference type="EMBL" id="LWDF02001948">
    <property type="protein sequence ID" value="KAE8237066.1"/>
    <property type="molecule type" value="Genomic_DNA"/>
</dbReference>
<sequence>MLLVVHAVIKFCVGIRIGNVGYRRAAGIQCPCFGAQYGRASGMDKANNKQVPSRPESPRLASAQTRSVPVTSLSSASTTHVCACDANVAIFGQARTSDTASMANGTCASPATAAAWHQRQVSQLSAASAFGDTTSRTSQDLSATRGGRLVSPVSPPANDQHRERAYIPTTRPEHAWLSASMTGQRSASRCHGFAVHHEQRVCQHMGRSIVG</sequence>
<feature type="region of interest" description="Disordered" evidence="1">
    <location>
        <begin position="44"/>
        <end position="68"/>
    </location>
</feature>
<feature type="region of interest" description="Disordered" evidence="1">
    <location>
        <begin position="131"/>
        <end position="160"/>
    </location>
</feature>
<evidence type="ECO:0000313" key="3">
    <source>
        <dbReference type="Proteomes" id="UP000077521"/>
    </source>
</evidence>
<comment type="caution">
    <text evidence="2">The sequence shown here is derived from an EMBL/GenBank/DDBJ whole genome shotgun (WGS) entry which is preliminary data.</text>
</comment>
<evidence type="ECO:0000313" key="2">
    <source>
        <dbReference type="EMBL" id="KAE8237066.1"/>
    </source>
</evidence>
<keyword evidence="3" id="KW-1185">Reference proteome</keyword>
<feature type="compositionally biased region" description="Polar residues" evidence="1">
    <location>
        <begin position="131"/>
        <end position="142"/>
    </location>
</feature>
<reference evidence="2" key="2">
    <citation type="journal article" date="2019" name="IMA Fungus">
        <title>Genome sequencing and comparison of five Tilletia species to identify candidate genes for the detection of regulated species infecting wheat.</title>
        <authorList>
            <person name="Nguyen H.D.T."/>
            <person name="Sultana T."/>
            <person name="Kesanakurti P."/>
            <person name="Hambleton S."/>
        </authorList>
    </citation>
    <scope>NUCLEOTIDE SEQUENCE</scope>
    <source>
        <strain evidence="2">DAOMC 236416</strain>
    </source>
</reference>
<reference evidence="2" key="1">
    <citation type="submission" date="2016-04" db="EMBL/GenBank/DDBJ databases">
        <authorList>
            <person name="Nguyen H.D."/>
            <person name="Samba Siva P."/>
            <person name="Cullis J."/>
            <person name="Levesque C.A."/>
            <person name="Hambleton S."/>
        </authorList>
    </citation>
    <scope>NUCLEOTIDE SEQUENCE</scope>
    <source>
        <strain evidence="2">DAOMC 236416</strain>
    </source>
</reference>
<protein>
    <submittedName>
        <fullName evidence="2">Uncharacterized protein</fullName>
    </submittedName>
</protein>
<accession>A0A177SZ57</accession>
<evidence type="ECO:0000256" key="1">
    <source>
        <dbReference type="SAM" id="MobiDB-lite"/>
    </source>
</evidence>
<organism evidence="2 3">
    <name type="scientific">Tilletia indica</name>
    <dbReference type="NCBI Taxonomy" id="43049"/>
    <lineage>
        <taxon>Eukaryota</taxon>
        <taxon>Fungi</taxon>
        <taxon>Dikarya</taxon>
        <taxon>Basidiomycota</taxon>
        <taxon>Ustilaginomycotina</taxon>
        <taxon>Exobasidiomycetes</taxon>
        <taxon>Tilletiales</taxon>
        <taxon>Tilletiaceae</taxon>
        <taxon>Tilletia</taxon>
    </lineage>
</organism>